<dbReference type="Proteomes" id="UP001203423">
    <property type="component" value="Unassembled WGS sequence"/>
</dbReference>
<dbReference type="Pfam" id="PF14539">
    <property type="entry name" value="DUF4442"/>
    <property type="match status" value="1"/>
</dbReference>
<evidence type="ECO:0000313" key="2">
    <source>
        <dbReference type="Proteomes" id="UP001203423"/>
    </source>
</evidence>
<dbReference type="RefSeq" id="WP_248941191.1">
    <property type="nucleotide sequence ID" value="NZ_JAKIKS010000064.1"/>
</dbReference>
<accession>A0ABT0LDT9</accession>
<dbReference type="InterPro" id="IPR029069">
    <property type="entry name" value="HotDog_dom_sf"/>
</dbReference>
<dbReference type="InterPro" id="IPR027961">
    <property type="entry name" value="DUF4442"/>
</dbReference>
<gene>
    <name evidence="1" type="ORF">L2764_15605</name>
</gene>
<dbReference type="SUPFAM" id="SSF54637">
    <property type="entry name" value="Thioesterase/thiol ester dehydrase-isomerase"/>
    <property type="match status" value="1"/>
</dbReference>
<keyword evidence="2" id="KW-1185">Reference proteome</keyword>
<protein>
    <submittedName>
        <fullName evidence="1">DUF4442 domain-containing protein</fullName>
    </submittedName>
</protein>
<dbReference type="Gene3D" id="3.10.129.10">
    <property type="entry name" value="Hotdog Thioesterase"/>
    <property type="match status" value="1"/>
</dbReference>
<name>A0ABT0LDT9_9GAMM</name>
<dbReference type="EMBL" id="JAKIKS010000064">
    <property type="protein sequence ID" value="MCL1125857.1"/>
    <property type="molecule type" value="Genomic_DNA"/>
</dbReference>
<comment type="caution">
    <text evidence="1">The sequence shown here is derived from an EMBL/GenBank/DDBJ whole genome shotgun (WGS) entry which is preliminary data.</text>
</comment>
<proteinExistence type="predicted"/>
<organism evidence="1 2">
    <name type="scientific">Shewanella surugensis</name>
    <dbReference type="NCBI Taxonomy" id="212020"/>
    <lineage>
        <taxon>Bacteria</taxon>
        <taxon>Pseudomonadati</taxon>
        <taxon>Pseudomonadota</taxon>
        <taxon>Gammaproteobacteria</taxon>
        <taxon>Alteromonadales</taxon>
        <taxon>Shewanellaceae</taxon>
        <taxon>Shewanella</taxon>
    </lineage>
</organism>
<reference evidence="1 2" key="1">
    <citation type="submission" date="2022-01" db="EMBL/GenBank/DDBJ databases">
        <title>Whole genome-based taxonomy of the Shewanellaceae.</title>
        <authorList>
            <person name="Martin-Rodriguez A.J."/>
        </authorList>
    </citation>
    <scope>NUCLEOTIDE SEQUENCE [LARGE SCALE GENOMIC DNA]</scope>
    <source>
        <strain evidence="1 2">DSM 17177</strain>
    </source>
</reference>
<evidence type="ECO:0000313" key="1">
    <source>
        <dbReference type="EMBL" id="MCL1125857.1"/>
    </source>
</evidence>
<sequence>MKSLLSKSVFFKWAMNAYPPYLFTGISIKQISQDYRKLTVVMPLRWYNRNYVGTHFGGNLFAMTDPWFMLMLIQILGRDFKVWDQSANIEFIKPGKGRVSCDFCIGDELLQHIYQATEKGDKYLPELVVDIKDETGEVVAKVKKIIYIRRKQGR</sequence>